<protein>
    <submittedName>
        <fullName evidence="1">Uncharacterized protein</fullName>
    </submittedName>
</protein>
<dbReference type="EMBL" id="CM055097">
    <property type="protein sequence ID" value="KAJ7553467.1"/>
    <property type="molecule type" value="Genomic_DNA"/>
</dbReference>
<sequence>MVITSSKKVNACRKWVLALDGKLSAKAQEKPKIDKKEGIFHRKTTKTYAILQPCFTSTLDQNEEVYKKKKLISCNTPSLLYIHTQEKSKIDQNEVVYHKNKLISCNTPSNPASGIHP</sequence>
<evidence type="ECO:0000313" key="2">
    <source>
        <dbReference type="Proteomes" id="UP001162992"/>
    </source>
</evidence>
<proteinExistence type="predicted"/>
<dbReference type="Proteomes" id="UP001162992">
    <property type="component" value="Chromosome 6"/>
</dbReference>
<gene>
    <name evidence="1" type="ORF">O6H91_06G099400</name>
</gene>
<comment type="caution">
    <text evidence="1">The sequence shown here is derived from an EMBL/GenBank/DDBJ whole genome shotgun (WGS) entry which is preliminary data.</text>
</comment>
<accession>A0ACC2DGQ0</accession>
<organism evidence="1 2">
    <name type="scientific">Diphasiastrum complanatum</name>
    <name type="common">Issler's clubmoss</name>
    <name type="synonym">Lycopodium complanatum</name>
    <dbReference type="NCBI Taxonomy" id="34168"/>
    <lineage>
        <taxon>Eukaryota</taxon>
        <taxon>Viridiplantae</taxon>
        <taxon>Streptophyta</taxon>
        <taxon>Embryophyta</taxon>
        <taxon>Tracheophyta</taxon>
        <taxon>Lycopodiopsida</taxon>
        <taxon>Lycopodiales</taxon>
        <taxon>Lycopodiaceae</taxon>
        <taxon>Lycopodioideae</taxon>
        <taxon>Diphasiastrum</taxon>
    </lineage>
</organism>
<evidence type="ECO:0000313" key="1">
    <source>
        <dbReference type="EMBL" id="KAJ7553467.1"/>
    </source>
</evidence>
<reference evidence="2" key="1">
    <citation type="journal article" date="2024" name="Proc. Natl. Acad. Sci. U.S.A.">
        <title>Extraordinary preservation of gene collinearity over three hundred million years revealed in homosporous lycophytes.</title>
        <authorList>
            <person name="Li C."/>
            <person name="Wickell D."/>
            <person name="Kuo L.Y."/>
            <person name="Chen X."/>
            <person name="Nie B."/>
            <person name="Liao X."/>
            <person name="Peng D."/>
            <person name="Ji J."/>
            <person name="Jenkins J."/>
            <person name="Williams M."/>
            <person name="Shu S."/>
            <person name="Plott C."/>
            <person name="Barry K."/>
            <person name="Rajasekar S."/>
            <person name="Grimwood J."/>
            <person name="Han X."/>
            <person name="Sun S."/>
            <person name="Hou Z."/>
            <person name="He W."/>
            <person name="Dai G."/>
            <person name="Sun C."/>
            <person name="Schmutz J."/>
            <person name="Leebens-Mack J.H."/>
            <person name="Li F.W."/>
            <person name="Wang L."/>
        </authorList>
    </citation>
    <scope>NUCLEOTIDE SEQUENCE [LARGE SCALE GENOMIC DNA]</scope>
    <source>
        <strain evidence="2">cv. PW_Plant_1</strain>
    </source>
</reference>
<keyword evidence="2" id="KW-1185">Reference proteome</keyword>
<name>A0ACC2DGQ0_DIPCM</name>